<dbReference type="SMART" id="SM00283">
    <property type="entry name" value="MA"/>
    <property type="match status" value="1"/>
</dbReference>
<reference evidence="7 8" key="1">
    <citation type="submission" date="2018-01" db="EMBL/GenBank/DDBJ databases">
        <title>Whole genome sequencing of Histamine producing bacteria.</title>
        <authorList>
            <person name="Butler K."/>
        </authorList>
    </citation>
    <scope>NUCLEOTIDE SEQUENCE [LARGE SCALE GENOMIC DNA]</scope>
    <source>
        <strain evidence="7 8">JCM 12947</strain>
    </source>
</reference>
<evidence type="ECO:0000313" key="7">
    <source>
        <dbReference type="EMBL" id="PSU42127.1"/>
    </source>
</evidence>
<dbReference type="PROSITE" id="PS50111">
    <property type="entry name" value="CHEMOTAXIS_TRANSDUC_2"/>
    <property type="match status" value="1"/>
</dbReference>
<evidence type="ECO:0000256" key="1">
    <source>
        <dbReference type="ARBA" id="ARBA00004370"/>
    </source>
</evidence>
<dbReference type="InterPro" id="IPR025991">
    <property type="entry name" value="Chemoreceptor_zinc-bind_dom"/>
</dbReference>
<dbReference type="OrthoDB" id="9808588at2"/>
<protein>
    <submittedName>
        <fullName evidence="7">Chemotaxis protein</fullName>
    </submittedName>
</protein>
<comment type="subcellular location">
    <subcellularLocation>
        <location evidence="1">Membrane</location>
    </subcellularLocation>
</comment>
<sequence length="362" mass="40057">MFFNNTKMKENEALKQQLEEERELHQQKIEELLAEIQCKEQSLIILKVSNQFESALMTNHLRGNTMLEAIRTGLADSAENLVDENESLKQLDEMFNQTHFALGRLSTSADKISEQAKISMSAAVVLDETATSIGQLVLTIQEISAQTNLLALNAAIEAARAGEAGRGFSVVADEVRTLAGKAHDASGRIETLVSQVLKQTDAIKTSLSDNQDCTAEVSTSSKKIESVVMDVLNKSQHMQDVIRIAAVRSFLDTVKLDHAVWKNNVYSQVEQRQFETPLNAHTECRLGKWYFEGDGADKFSQLASFGGINSPHQLVHESGRHALQAGLNDKQQLIVHIQAMEDASESVVNAIDRLLTDAIKER</sequence>
<keyword evidence="5" id="KW-0175">Coiled coil</keyword>
<feature type="coiled-coil region" evidence="5">
    <location>
        <begin position="4"/>
        <end position="42"/>
    </location>
</feature>
<keyword evidence="8" id="KW-1185">Reference proteome</keyword>
<dbReference type="GO" id="GO:0004888">
    <property type="term" value="F:transmembrane signaling receptor activity"/>
    <property type="evidence" value="ECO:0007669"/>
    <property type="project" value="InterPro"/>
</dbReference>
<name>A0A2T3J5X6_9GAMM</name>
<dbReference type="Pfam" id="PF13682">
    <property type="entry name" value="CZB"/>
    <property type="match status" value="1"/>
</dbReference>
<dbReference type="GO" id="GO:0007165">
    <property type="term" value="P:signal transduction"/>
    <property type="evidence" value="ECO:0007669"/>
    <property type="project" value="UniProtKB-KW"/>
</dbReference>
<comment type="caution">
    <text evidence="7">The sequence shown here is derived from an EMBL/GenBank/DDBJ whole genome shotgun (WGS) entry which is preliminary data.</text>
</comment>
<dbReference type="Pfam" id="PF00015">
    <property type="entry name" value="MCPsignal"/>
    <property type="match status" value="1"/>
</dbReference>
<dbReference type="Proteomes" id="UP000240987">
    <property type="component" value="Unassembled WGS sequence"/>
</dbReference>
<dbReference type="AlphaFoldDB" id="A0A2T3J5X6"/>
<dbReference type="InterPro" id="IPR004089">
    <property type="entry name" value="MCPsignal_dom"/>
</dbReference>
<organism evidence="7 8">
    <name type="scientific">Photobacterium frigidiphilum</name>
    <dbReference type="NCBI Taxonomy" id="264736"/>
    <lineage>
        <taxon>Bacteria</taxon>
        <taxon>Pseudomonadati</taxon>
        <taxon>Pseudomonadota</taxon>
        <taxon>Gammaproteobacteria</taxon>
        <taxon>Vibrionales</taxon>
        <taxon>Vibrionaceae</taxon>
        <taxon>Photobacterium</taxon>
    </lineage>
</organism>
<feature type="domain" description="Methyl-accepting transducer" evidence="6">
    <location>
        <begin position="67"/>
        <end position="273"/>
    </location>
</feature>
<evidence type="ECO:0000256" key="4">
    <source>
        <dbReference type="PROSITE-ProRule" id="PRU00284"/>
    </source>
</evidence>
<evidence type="ECO:0000256" key="5">
    <source>
        <dbReference type="SAM" id="Coils"/>
    </source>
</evidence>
<comment type="similarity">
    <text evidence="3">Belongs to the methyl-accepting chemotaxis (MCP) protein family.</text>
</comment>
<evidence type="ECO:0000256" key="3">
    <source>
        <dbReference type="ARBA" id="ARBA00029447"/>
    </source>
</evidence>
<dbReference type="Gene3D" id="6.10.250.3200">
    <property type="match status" value="1"/>
</dbReference>
<dbReference type="GO" id="GO:0006935">
    <property type="term" value="P:chemotaxis"/>
    <property type="evidence" value="ECO:0007669"/>
    <property type="project" value="InterPro"/>
</dbReference>
<evidence type="ECO:0000256" key="2">
    <source>
        <dbReference type="ARBA" id="ARBA00023224"/>
    </source>
</evidence>
<dbReference type="EMBL" id="PYMJ01000072">
    <property type="protein sequence ID" value="PSU42127.1"/>
    <property type="molecule type" value="Genomic_DNA"/>
</dbReference>
<dbReference type="InterPro" id="IPR004090">
    <property type="entry name" value="Chemotax_Me-accpt_rcpt"/>
</dbReference>
<accession>A0A2T3J5X6</accession>
<gene>
    <name evidence="7" type="ORF">C9J12_29240</name>
</gene>
<dbReference type="PANTHER" id="PTHR32089:SF70">
    <property type="entry name" value="ENERGY TAXIS MODULATING METHYL ACCEPTING SENSORY TRANSDUCER"/>
    <property type="match status" value="1"/>
</dbReference>
<dbReference type="SUPFAM" id="SSF58104">
    <property type="entry name" value="Methyl-accepting chemotaxis protein (MCP) signaling domain"/>
    <property type="match status" value="1"/>
</dbReference>
<proteinExistence type="inferred from homology"/>
<evidence type="ECO:0000313" key="8">
    <source>
        <dbReference type="Proteomes" id="UP000240987"/>
    </source>
</evidence>
<dbReference type="PANTHER" id="PTHR32089">
    <property type="entry name" value="METHYL-ACCEPTING CHEMOTAXIS PROTEIN MCPB"/>
    <property type="match status" value="1"/>
</dbReference>
<evidence type="ECO:0000259" key="6">
    <source>
        <dbReference type="PROSITE" id="PS50111"/>
    </source>
</evidence>
<dbReference type="Gene3D" id="1.20.120.30">
    <property type="entry name" value="Aspartate receptor, ligand-binding domain"/>
    <property type="match status" value="1"/>
</dbReference>
<keyword evidence="2 4" id="KW-0807">Transducer</keyword>
<dbReference type="GO" id="GO:0016020">
    <property type="term" value="C:membrane"/>
    <property type="evidence" value="ECO:0007669"/>
    <property type="project" value="UniProtKB-SubCell"/>
</dbReference>
<dbReference type="PRINTS" id="PR00260">
    <property type="entry name" value="CHEMTRNSDUCR"/>
</dbReference>